<protein>
    <submittedName>
        <fullName evidence="2">CAP domain-containing protein</fullName>
    </submittedName>
</protein>
<accession>A0A931H6V3</accession>
<dbReference type="Proteomes" id="UP000651050">
    <property type="component" value="Unassembled WGS sequence"/>
</dbReference>
<proteinExistence type="predicted"/>
<dbReference type="RefSeq" id="WP_196987409.1">
    <property type="nucleotide sequence ID" value="NZ_JADWYS010000001.1"/>
</dbReference>
<name>A0A931H6V3_9BURK</name>
<dbReference type="Pfam" id="PF00188">
    <property type="entry name" value="CAP"/>
    <property type="match status" value="1"/>
</dbReference>
<reference evidence="2" key="1">
    <citation type="submission" date="2020-11" db="EMBL/GenBank/DDBJ databases">
        <title>Bacterial whole genome sequence for Caenimonas sp. DR4.4.</title>
        <authorList>
            <person name="Le V."/>
            <person name="Ko S.-R."/>
            <person name="Ahn C.-Y."/>
            <person name="Oh H.-M."/>
        </authorList>
    </citation>
    <scope>NUCLEOTIDE SEQUENCE</scope>
    <source>
        <strain evidence="2">DR4.4</strain>
    </source>
</reference>
<keyword evidence="3" id="KW-1185">Reference proteome</keyword>
<dbReference type="InterPro" id="IPR014044">
    <property type="entry name" value="CAP_dom"/>
</dbReference>
<comment type="caution">
    <text evidence="2">The sequence shown here is derived from an EMBL/GenBank/DDBJ whole genome shotgun (WGS) entry which is preliminary data.</text>
</comment>
<evidence type="ECO:0000259" key="1">
    <source>
        <dbReference type="Pfam" id="PF00188"/>
    </source>
</evidence>
<dbReference type="Gene3D" id="3.40.33.10">
    <property type="entry name" value="CAP"/>
    <property type="match status" value="1"/>
</dbReference>
<dbReference type="EMBL" id="JADWYS010000001">
    <property type="protein sequence ID" value="MBG9389623.1"/>
    <property type="molecule type" value="Genomic_DNA"/>
</dbReference>
<dbReference type="CDD" id="cd05379">
    <property type="entry name" value="CAP_bacterial"/>
    <property type="match status" value="1"/>
</dbReference>
<organism evidence="2 3">
    <name type="scientific">Caenimonas aquaedulcis</name>
    <dbReference type="NCBI Taxonomy" id="2793270"/>
    <lineage>
        <taxon>Bacteria</taxon>
        <taxon>Pseudomonadati</taxon>
        <taxon>Pseudomonadota</taxon>
        <taxon>Betaproteobacteria</taxon>
        <taxon>Burkholderiales</taxon>
        <taxon>Comamonadaceae</taxon>
        <taxon>Caenimonas</taxon>
    </lineage>
</organism>
<dbReference type="InterPro" id="IPR035940">
    <property type="entry name" value="CAP_sf"/>
</dbReference>
<gene>
    <name evidence="2" type="ORF">I5803_16455</name>
</gene>
<sequence>MVALATAVCTAVPVTVAAKATHIALDASTSCHLPGFRESLMRHLRAARAGSQRCGREAMPPAPPLAWNDALFSAAALHSADMARRNYFDHVSPEGARAGQRVSAAGYPWRGVAENIAGGEKSVDGVMAGWMRSAGHCSNIMEPRFTDVAVACVERPGSRWGTYWTMVLGRNR</sequence>
<dbReference type="PANTHER" id="PTHR31157">
    <property type="entry name" value="SCP DOMAIN-CONTAINING PROTEIN"/>
    <property type="match status" value="1"/>
</dbReference>
<dbReference type="AlphaFoldDB" id="A0A931H6V3"/>
<feature type="domain" description="SCP" evidence="1">
    <location>
        <begin position="59"/>
        <end position="166"/>
    </location>
</feature>
<evidence type="ECO:0000313" key="2">
    <source>
        <dbReference type="EMBL" id="MBG9389623.1"/>
    </source>
</evidence>
<dbReference type="PANTHER" id="PTHR31157:SF1">
    <property type="entry name" value="SCP DOMAIN-CONTAINING PROTEIN"/>
    <property type="match status" value="1"/>
</dbReference>
<dbReference type="SUPFAM" id="SSF55797">
    <property type="entry name" value="PR-1-like"/>
    <property type="match status" value="1"/>
</dbReference>
<evidence type="ECO:0000313" key="3">
    <source>
        <dbReference type="Proteomes" id="UP000651050"/>
    </source>
</evidence>